<gene>
    <name evidence="3" type="ORF">IM697_22590</name>
</gene>
<dbReference type="Proteomes" id="UP000594205">
    <property type="component" value="Chromosome"/>
</dbReference>
<dbReference type="EMBL" id="CP063373">
    <property type="protein sequence ID" value="QOV41246.1"/>
    <property type="molecule type" value="Genomic_DNA"/>
</dbReference>
<accession>A0A7M2SY65</accession>
<sequence>MRACSDAARGKGRCSLLRPEPSQRDRLSEIRDNLLDRIAEAQREGLLGEVEGLEISLAGAEEKLAQLDSALKPSVIHLGLPTFGQIAGRSSTL</sequence>
<keyword evidence="1" id="KW-0175">Coiled coil</keyword>
<dbReference type="KEGG" id="sfeu:IM697_22590"/>
<evidence type="ECO:0000313" key="3">
    <source>
        <dbReference type="EMBL" id="QOV41246.1"/>
    </source>
</evidence>
<dbReference type="AlphaFoldDB" id="A0A7M2SY65"/>
<keyword evidence="4" id="KW-1185">Reference proteome</keyword>
<name>A0A7M2SY65_9ACTN</name>
<evidence type="ECO:0000256" key="2">
    <source>
        <dbReference type="SAM" id="MobiDB-lite"/>
    </source>
</evidence>
<evidence type="ECO:0000313" key="4">
    <source>
        <dbReference type="Proteomes" id="UP000594205"/>
    </source>
</evidence>
<proteinExistence type="predicted"/>
<reference evidence="3 4" key="1">
    <citation type="submission" date="2020-10" db="EMBL/GenBank/DDBJ databases">
        <title>Streptomyces ferrugineus complate genome analysis.</title>
        <authorList>
            <person name="Anwar N."/>
        </authorList>
    </citation>
    <scope>NUCLEOTIDE SEQUENCE [LARGE SCALE GENOMIC DNA]</scope>
    <source>
        <strain evidence="3 4">CCTCC AA2014009</strain>
    </source>
</reference>
<feature type="coiled-coil region" evidence="1">
    <location>
        <begin position="24"/>
        <end position="70"/>
    </location>
</feature>
<organism evidence="3 4">
    <name type="scientific">Streptomyces ferrugineus</name>
    <dbReference type="NCBI Taxonomy" id="1413221"/>
    <lineage>
        <taxon>Bacteria</taxon>
        <taxon>Bacillati</taxon>
        <taxon>Actinomycetota</taxon>
        <taxon>Actinomycetes</taxon>
        <taxon>Kitasatosporales</taxon>
        <taxon>Streptomycetaceae</taxon>
        <taxon>Streptomyces</taxon>
    </lineage>
</organism>
<feature type="region of interest" description="Disordered" evidence="2">
    <location>
        <begin position="1"/>
        <end position="22"/>
    </location>
</feature>
<evidence type="ECO:0000256" key="1">
    <source>
        <dbReference type="SAM" id="Coils"/>
    </source>
</evidence>
<protein>
    <submittedName>
        <fullName evidence="3">Uncharacterized protein</fullName>
    </submittedName>
</protein>